<dbReference type="EMBL" id="LAZR01019648">
    <property type="protein sequence ID" value="KKL91767.1"/>
    <property type="molecule type" value="Genomic_DNA"/>
</dbReference>
<name>A0A0F9IXJ5_9ZZZZ</name>
<accession>A0A0F9IXJ5</accession>
<feature type="compositionally biased region" description="Basic residues" evidence="1">
    <location>
        <begin position="1"/>
        <end position="11"/>
    </location>
</feature>
<feature type="region of interest" description="Disordered" evidence="1">
    <location>
        <begin position="1"/>
        <end position="21"/>
    </location>
</feature>
<comment type="caution">
    <text evidence="2">The sequence shown here is derived from an EMBL/GenBank/DDBJ whole genome shotgun (WGS) entry which is preliminary data.</text>
</comment>
<sequence>MGKSPKAKTCRRASPEVREAEKRNRLLDEAAKRISSPKERRYVRALLEELLGNNTLPEELLQRIPISPETAGKTRFDQLYDAAMFLAFPGYREETLEKLLGPNVKVKIETKIWRAIFPAKFRLSHVLLRAPTFQQAFALGCDYACRMSLRLYRKIPSDLTVRIQFVSEKAVRRMLKLRWANRVKRRKQLQLVGRAYTPKEFMGARLVALGDPRTPEHSIFKYAEARDLRKILNLREKVRVSSVETETFRPDDI</sequence>
<evidence type="ECO:0000313" key="2">
    <source>
        <dbReference type="EMBL" id="KKL91767.1"/>
    </source>
</evidence>
<organism evidence="2">
    <name type="scientific">marine sediment metagenome</name>
    <dbReference type="NCBI Taxonomy" id="412755"/>
    <lineage>
        <taxon>unclassified sequences</taxon>
        <taxon>metagenomes</taxon>
        <taxon>ecological metagenomes</taxon>
    </lineage>
</organism>
<gene>
    <name evidence="2" type="ORF">LCGC14_1891410</name>
</gene>
<evidence type="ECO:0000256" key="1">
    <source>
        <dbReference type="SAM" id="MobiDB-lite"/>
    </source>
</evidence>
<protein>
    <submittedName>
        <fullName evidence="2">Uncharacterized protein</fullName>
    </submittedName>
</protein>
<reference evidence="2" key="1">
    <citation type="journal article" date="2015" name="Nature">
        <title>Complex archaea that bridge the gap between prokaryotes and eukaryotes.</title>
        <authorList>
            <person name="Spang A."/>
            <person name="Saw J.H."/>
            <person name="Jorgensen S.L."/>
            <person name="Zaremba-Niedzwiedzka K."/>
            <person name="Martijn J."/>
            <person name="Lind A.E."/>
            <person name="van Eijk R."/>
            <person name="Schleper C."/>
            <person name="Guy L."/>
            <person name="Ettema T.J."/>
        </authorList>
    </citation>
    <scope>NUCLEOTIDE SEQUENCE</scope>
</reference>
<proteinExistence type="predicted"/>
<dbReference type="AlphaFoldDB" id="A0A0F9IXJ5"/>